<dbReference type="AlphaFoldDB" id="A0A3S3PNG6"/>
<dbReference type="EMBL" id="NCKU01004991">
    <property type="protein sequence ID" value="RWS05150.1"/>
    <property type="molecule type" value="Genomic_DNA"/>
</dbReference>
<dbReference type="GO" id="GO:0005886">
    <property type="term" value="C:plasma membrane"/>
    <property type="evidence" value="ECO:0007669"/>
    <property type="project" value="TreeGrafter"/>
</dbReference>
<reference evidence="4 6" key="1">
    <citation type="journal article" date="2018" name="Gigascience">
        <title>Genomes of trombidid mites reveal novel predicted allergens and laterally-transferred genes associated with secondary metabolism.</title>
        <authorList>
            <person name="Dong X."/>
            <person name="Chaisiri K."/>
            <person name="Xia D."/>
            <person name="Armstrong S.D."/>
            <person name="Fang Y."/>
            <person name="Donnelly M.J."/>
            <person name="Kadowaki T."/>
            <person name="McGarry J.W."/>
            <person name="Darby A.C."/>
            <person name="Makepeace B.L."/>
        </authorList>
    </citation>
    <scope>NUCLEOTIDE SEQUENCE [LARGE SCALE GENOMIC DNA]</scope>
    <source>
        <strain evidence="4">UoL-WK</strain>
    </source>
</reference>
<evidence type="ECO:0000256" key="1">
    <source>
        <dbReference type="ARBA" id="ARBA00005350"/>
    </source>
</evidence>
<evidence type="ECO:0000313" key="6">
    <source>
        <dbReference type="Proteomes" id="UP000285301"/>
    </source>
</evidence>
<keyword evidence="2" id="KW-0106">Calcium</keyword>
<comment type="similarity">
    <text evidence="1 2">Belongs to the phospholipid scramblase family.</text>
</comment>
<evidence type="ECO:0000313" key="5">
    <source>
        <dbReference type="EMBL" id="RWS05150.1"/>
    </source>
</evidence>
<comment type="caution">
    <text evidence="4">The sequence shown here is derived from an EMBL/GenBank/DDBJ whole genome shotgun (WGS) entry which is preliminary data.</text>
</comment>
<dbReference type="PANTHER" id="PTHR23248">
    <property type="entry name" value="PHOSPHOLIPID SCRAMBLASE-RELATED"/>
    <property type="match status" value="1"/>
</dbReference>
<comment type="cofactor">
    <cofactor evidence="2">
        <name>Ca(2+)</name>
        <dbReference type="ChEBI" id="CHEBI:29108"/>
    </cofactor>
</comment>
<dbReference type="Proteomes" id="UP000285301">
    <property type="component" value="Unassembled WGS sequence"/>
</dbReference>
<feature type="compositionally biased region" description="Pro residues" evidence="3">
    <location>
        <begin position="1"/>
        <end position="11"/>
    </location>
</feature>
<feature type="region of interest" description="Disordered" evidence="3">
    <location>
        <begin position="1"/>
        <end position="25"/>
    </location>
</feature>
<evidence type="ECO:0000313" key="4">
    <source>
        <dbReference type="EMBL" id="RWS05033.1"/>
    </source>
</evidence>
<reference evidence="4" key="2">
    <citation type="submission" date="2018-11" db="EMBL/GenBank/DDBJ databases">
        <title>Trombidioid mite genomics.</title>
        <authorList>
            <person name="Dong X."/>
        </authorList>
    </citation>
    <scope>NUCLEOTIDE SEQUENCE</scope>
    <source>
        <strain evidence="4">UoL-WK</strain>
    </source>
</reference>
<proteinExistence type="inferred from homology"/>
<accession>A0A3S3PNG6</accession>
<name>A0A3S3PNG6_9ACAR</name>
<evidence type="ECO:0000256" key="3">
    <source>
        <dbReference type="SAM" id="MobiDB-lite"/>
    </source>
</evidence>
<comment type="function">
    <text evidence="2">May mediate accelerated ATP-independent bidirectional transbilayer migration of phospholipids upon binding calcium ions that results in a loss of phospholipid asymmetry in the plasma membrane.</text>
</comment>
<keyword evidence="2" id="KW-0564">Palmitate</keyword>
<dbReference type="InterPro" id="IPR005552">
    <property type="entry name" value="Scramblase"/>
</dbReference>
<dbReference type="Pfam" id="PF03803">
    <property type="entry name" value="Scramblase"/>
    <property type="match status" value="1"/>
</dbReference>
<sequence length="269" mass="30499">MSQPPPPPPGILPNSANFQYPSPPAPVPVNASPGIQSHMAVLPHPGLQYLTQLDQLLIHQLLERFEIMSGWETENRYIIKNTLGQQIYFAAEQSDSFSRAIAGSHRDFTMKILDNYNQEVINIYRPAAFFIQSDPIRVFVPPGHILGYITQEFNLAPTFNIHNPRMEIVLRIEAPLLSLNFSGDVHYNILGGNHVKIGRITKQWSGYVQEMFTDADNFSLTFPIDLDVSYKAILLAAVFLIDFSYHENNHRKKKRVHPAMIQQTGCSLM</sequence>
<dbReference type="OrthoDB" id="191150at2759"/>
<organism evidence="4 6">
    <name type="scientific">Dinothrombium tinctorium</name>
    <dbReference type="NCBI Taxonomy" id="1965070"/>
    <lineage>
        <taxon>Eukaryota</taxon>
        <taxon>Metazoa</taxon>
        <taxon>Ecdysozoa</taxon>
        <taxon>Arthropoda</taxon>
        <taxon>Chelicerata</taxon>
        <taxon>Arachnida</taxon>
        <taxon>Acari</taxon>
        <taxon>Acariformes</taxon>
        <taxon>Trombidiformes</taxon>
        <taxon>Prostigmata</taxon>
        <taxon>Anystina</taxon>
        <taxon>Parasitengona</taxon>
        <taxon>Trombidioidea</taxon>
        <taxon>Trombidiidae</taxon>
        <taxon>Dinothrombium</taxon>
    </lineage>
</organism>
<evidence type="ECO:0000256" key="2">
    <source>
        <dbReference type="RuleBase" id="RU363116"/>
    </source>
</evidence>
<keyword evidence="2" id="KW-0449">Lipoprotein</keyword>
<keyword evidence="6" id="KW-1185">Reference proteome</keyword>
<dbReference type="EMBL" id="NCKU01005086">
    <property type="protein sequence ID" value="RWS05033.1"/>
    <property type="molecule type" value="Genomic_DNA"/>
</dbReference>
<dbReference type="PANTHER" id="PTHR23248:SF4">
    <property type="entry name" value="PHOSPHOLIPID SCRAMBLASE"/>
    <property type="match status" value="1"/>
</dbReference>
<dbReference type="GO" id="GO:0017128">
    <property type="term" value="F:phospholipid scramblase activity"/>
    <property type="evidence" value="ECO:0007669"/>
    <property type="project" value="InterPro"/>
</dbReference>
<gene>
    <name evidence="4" type="ORF">B4U79_05149</name>
    <name evidence="5" type="ORF">B4U79_06256</name>
</gene>
<protein>
    <recommendedName>
        <fullName evidence="2">Phospholipid scramblase</fullName>
    </recommendedName>
</protein>